<dbReference type="CDD" id="cd04301">
    <property type="entry name" value="NAT_SF"/>
    <property type="match status" value="1"/>
</dbReference>
<dbReference type="PROSITE" id="PS51186">
    <property type="entry name" value="GNAT"/>
    <property type="match status" value="1"/>
</dbReference>
<evidence type="ECO:0000313" key="4">
    <source>
        <dbReference type="Proteomes" id="UP000515708"/>
    </source>
</evidence>
<dbReference type="PANTHER" id="PTHR41700:SF1">
    <property type="entry name" value="N-ACETYLTRANSFERASE DOMAIN-CONTAINING PROTEIN"/>
    <property type="match status" value="1"/>
</dbReference>
<dbReference type="SUPFAM" id="SSF55729">
    <property type="entry name" value="Acyl-CoA N-acyltransferases (Nat)"/>
    <property type="match status" value="1"/>
</dbReference>
<protein>
    <submittedName>
        <fullName evidence="3">GNAT family N-acetyltransferase</fullName>
    </submittedName>
</protein>
<dbReference type="InterPro" id="IPR000182">
    <property type="entry name" value="GNAT_dom"/>
</dbReference>
<organism evidence="3 4">
    <name type="scientific">Microbacterium esteraromaticum</name>
    <dbReference type="NCBI Taxonomy" id="57043"/>
    <lineage>
        <taxon>Bacteria</taxon>
        <taxon>Bacillati</taxon>
        <taxon>Actinomycetota</taxon>
        <taxon>Actinomycetes</taxon>
        <taxon>Micrococcales</taxon>
        <taxon>Microbacteriaceae</taxon>
        <taxon>Microbacterium</taxon>
    </lineage>
</organism>
<accession>A0A7D8AM99</accession>
<evidence type="ECO:0000256" key="1">
    <source>
        <dbReference type="SAM" id="MobiDB-lite"/>
    </source>
</evidence>
<name>A0A7D8AM99_9MICO</name>
<dbReference type="InterPro" id="IPR016181">
    <property type="entry name" value="Acyl_CoA_acyltransferase"/>
</dbReference>
<evidence type="ECO:0000259" key="2">
    <source>
        <dbReference type="PROSITE" id="PS51186"/>
    </source>
</evidence>
<dbReference type="Pfam" id="PF00583">
    <property type="entry name" value="Acetyltransf_1"/>
    <property type="match status" value="1"/>
</dbReference>
<dbReference type="PANTHER" id="PTHR41700">
    <property type="entry name" value="GCN5-RELATED N-ACETYLTRANSFERASE"/>
    <property type="match status" value="1"/>
</dbReference>
<gene>
    <name evidence="3" type="ORF">FVO59_11010</name>
</gene>
<dbReference type="Gene3D" id="3.40.630.30">
    <property type="match status" value="1"/>
</dbReference>
<dbReference type="InterPro" id="IPR038764">
    <property type="entry name" value="GNAT_N_AcTrfase_prd"/>
</dbReference>
<dbReference type="RefSeq" id="WP_182252687.1">
    <property type="nucleotide sequence ID" value="NZ_CP043732.1"/>
</dbReference>
<evidence type="ECO:0000313" key="3">
    <source>
        <dbReference type="EMBL" id="QMU97688.1"/>
    </source>
</evidence>
<keyword evidence="3" id="KW-0808">Transferase</keyword>
<proteinExistence type="predicted"/>
<sequence>MIDTSPIGAAFAPRPGPSDSGSAAAAPATLVGRELEHFRDFQAANALYSRVFGYDEPGFTLNPNLLSSLRDYGGSVVGVFEPGDELIGFAYGFAGRDASGSDFHYSQSAVVDPAYQGRGVGRELKQLQRRVALRWGHRRMRWAFDPILTRNGHFNFSTLGAIGITYLTDYYDRPCTDRIVVEWELAEPVDPYREQRRAVAPRFAGVRWAEPVEQADGAVWVPLPTGAELAASIDTLRGELADALQAVLADGRVLVDCRRIDPSTVAYLAVPRVISTAAPDDAAHSEEHA</sequence>
<feature type="domain" description="N-acetyltransferase" evidence="2">
    <location>
        <begin position="30"/>
        <end position="190"/>
    </location>
</feature>
<dbReference type="GO" id="GO:0016747">
    <property type="term" value="F:acyltransferase activity, transferring groups other than amino-acyl groups"/>
    <property type="evidence" value="ECO:0007669"/>
    <property type="project" value="InterPro"/>
</dbReference>
<dbReference type="EMBL" id="CP043732">
    <property type="protein sequence ID" value="QMU97688.1"/>
    <property type="molecule type" value="Genomic_DNA"/>
</dbReference>
<reference evidence="3 4" key="1">
    <citation type="journal article" date="2020" name="Front. Microbiol.">
        <title>Design of Bacterial Strain-Specific qPCR Assays Using NGS Data and Publicly Available Resources and Its Application to Track Biocontrol Strains.</title>
        <authorList>
            <person name="Hernandez I."/>
            <person name="Sant C."/>
            <person name="Martinez R."/>
            <person name="Fernandez C."/>
        </authorList>
    </citation>
    <scope>NUCLEOTIDE SEQUENCE [LARGE SCALE GENOMIC DNA]</scope>
    <source>
        <strain evidence="3 4">B24</strain>
    </source>
</reference>
<feature type="region of interest" description="Disordered" evidence="1">
    <location>
        <begin position="1"/>
        <end position="25"/>
    </location>
</feature>
<dbReference type="Proteomes" id="UP000515708">
    <property type="component" value="Chromosome"/>
</dbReference>
<dbReference type="AlphaFoldDB" id="A0A7D8AM99"/>